<proteinExistence type="predicted"/>
<organism evidence="1 2">
    <name type="scientific">Brassica campestris</name>
    <name type="common">Field mustard</name>
    <dbReference type="NCBI Taxonomy" id="3711"/>
    <lineage>
        <taxon>Eukaryota</taxon>
        <taxon>Viridiplantae</taxon>
        <taxon>Streptophyta</taxon>
        <taxon>Embryophyta</taxon>
        <taxon>Tracheophyta</taxon>
        <taxon>Spermatophyta</taxon>
        <taxon>Magnoliopsida</taxon>
        <taxon>eudicotyledons</taxon>
        <taxon>Gunneridae</taxon>
        <taxon>Pentapetalae</taxon>
        <taxon>rosids</taxon>
        <taxon>malvids</taxon>
        <taxon>Brassicales</taxon>
        <taxon>Brassicaceae</taxon>
        <taxon>Brassiceae</taxon>
        <taxon>Brassica</taxon>
    </lineage>
</organism>
<sequence length="322" mass="37780">MKIYSIPAKLDISELLINSYATKLSAFWRHDSQSPPRNITSTSFQWYDALKQKQKATHQNIHFEQSAVLSIPSISASNHQLQTSVPKLNRRRAERDTTVCLNVFKGSARILHKKLEPTRFLYLSLRLGVLRVSLHCHCRGCEVPVIVVDHNTPNWRSDAYIEWKIFHYFIIKQNKTKLEKFWVREYEKKAKLSNLMDVQRKEYHEKHLQSIHQAIKEDGGWCSEKYESYEFMIKRYLRISFSGQYTVELYPYWFGHYRQELERETAIAGELSTSTSSPDQEVLVGEPLEAAGLLKHRGGTREVRRVCQRRAASDITRKPYED</sequence>
<dbReference type="EMBL" id="CM010636">
    <property type="protein sequence ID" value="RID44677.1"/>
    <property type="molecule type" value="Genomic_DNA"/>
</dbReference>
<dbReference type="AlphaFoldDB" id="A0A397XUE8"/>
<evidence type="ECO:0000313" key="1">
    <source>
        <dbReference type="EMBL" id="RID44677.1"/>
    </source>
</evidence>
<protein>
    <submittedName>
        <fullName evidence="1">Uncharacterized protein</fullName>
    </submittedName>
</protein>
<gene>
    <name evidence="1" type="ORF">BRARA_I01457</name>
</gene>
<reference evidence="1 2" key="1">
    <citation type="submission" date="2018-06" db="EMBL/GenBank/DDBJ databases">
        <title>WGS assembly of Brassica rapa FPsc.</title>
        <authorList>
            <person name="Bowman J."/>
            <person name="Kohchi T."/>
            <person name="Yamato K."/>
            <person name="Jenkins J."/>
            <person name="Shu S."/>
            <person name="Ishizaki K."/>
            <person name="Yamaoka S."/>
            <person name="Nishihama R."/>
            <person name="Nakamura Y."/>
            <person name="Berger F."/>
            <person name="Adam C."/>
            <person name="Aki S."/>
            <person name="Althoff F."/>
            <person name="Araki T."/>
            <person name="Arteaga-Vazquez M."/>
            <person name="Balasubrmanian S."/>
            <person name="Bauer D."/>
            <person name="Boehm C."/>
            <person name="Briginshaw L."/>
            <person name="Caballero-Perez J."/>
            <person name="Catarino B."/>
            <person name="Chen F."/>
            <person name="Chiyoda S."/>
            <person name="Chovatia M."/>
            <person name="Davies K."/>
            <person name="Delmans M."/>
            <person name="Demura T."/>
            <person name="Dierschke T."/>
            <person name="Dolan L."/>
            <person name="Dorantes-Acosta A."/>
            <person name="Eklund D."/>
            <person name="Florent S."/>
            <person name="Flores-Sandoval E."/>
            <person name="Fujiyama A."/>
            <person name="Fukuzawa H."/>
            <person name="Galik B."/>
            <person name="Grimanelli D."/>
            <person name="Grimwood J."/>
            <person name="Grossniklaus U."/>
            <person name="Hamada T."/>
            <person name="Haseloff J."/>
            <person name="Hetherington A."/>
            <person name="Higo A."/>
            <person name="Hirakawa Y."/>
            <person name="Hundley H."/>
            <person name="Ikeda Y."/>
            <person name="Inoue K."/>
            <person name="Inoue S."/>
            <person name="Ishida S."/>
            <person name="Jia Q."/>
            <person name="Kakita M."/>
            <person name="Kanazawa T."/>
            <person name="Kawai Y."/>
            <person name="Kawashima T."/>
            <person name="Kennedy M."/>
            <person name="Kinose K."/>
            <person name="Kinoshita T."/>
            <person name="Kohara Y."/>
            <person name="Koide E."/>
            <person name="Komatsu K."/>
            <person name="Kopischke S."/>
            <person name="Kubo M."/>
            <person name="Kyozuka J."/>
            <person name="Lagercrantz U."/>
            <person name="Lin S."/>
            <person name="Lindquist E."/>
            <person name="Lipzen A."/>
            <person name="Lu C."/>
            <person name="Luna E."/>
            <person name="Martienssen R."/>
            <person name="Minamino N."/>
            <person name="Mizutani M."/>
            <person name="Mizutani M."/>
            <person name="Mochizuki N."/>
            <person name="Monte I."/>
            <person name="Mosher R."/>
            <person name="Nagasaki H."/>
            <person name="Nakagami H."/>
            <person name="Naramoto S."/>
            <person name="Nishitani K."/>
            <person name="Ohtani M."/>
            <person name="Okamoto T."/>
            <person name="Okumura M."/>
            <person name="Phillips J."/>
            <person name="Pollak B."/>
            <person name="Reinders A."/>
            <person name="Roevekamp M."/>
            <person name="Sano R."/>
            <person name="Sawa S."/>
            <person name="Schmid M."/>
            <person name="Shirakawa M."/>
            <person name="Solano R."/>
            <person name="Spunde A."/>
            <person name="Suetsugu N."/>
            <person name="Sugano S."/>
            <person name="Sugiyama A."/>
            <person name="Sun R."/>
            <person name="Suzuki Y."/>
            <person name="Takenaka M."/>
            <person name="Takezawa D."/>
            <person name="Tomogane H."/>
            <person name="Tsuzuki M."/>
            <person name="Ueda T."/>
            <person name="Umeda M."/>
            <person name="Ward J."/>
            <person name="Watanabe Y."/>
            <person name="Yazaki K."/>
            <person name="Yokoyama R."/>
            <person name="Yoshitake Y."/>
            <person name="Yotsui I."/>
            <person name="Zachgo S."/>
            <person name="Schmutz J."/>
        </authorList>
    </citation>
    <scope>NUCLEOTIDE SEQUENCE [LARGE SCALE GENOMIC DNA]</scope>
    <source>
        <strain evidence="2">cv. B-3</strain>
    </source>
</reference>
<accession>A0A397XUE8</accession>
<name>A0A397XUE8_BRACM</name>
<dbReference type="Proteomes" id="UP000264353">
    <property type="component" value="Chromosome A9"/>
</dbReference>
<evidence type="ECO:0000313" key="2">
    <source>
        <dbReference type="Proteomes" id="UP000264353"/>
    </source>
</evidence>